<protein>
    <recommendedName>
        <fullName evidence="7">TPX2 C-terminal domain-containing protein</fullName>
    </recommendedName>
</protein>
<feature type="region of interest" description="Disordered" evidence="6">
    <location>
        <begin position="86"/>
        <end position="147"/>
    </location>
</feature>
<keyword evidence="4" id="KW-0493">Microtubule</keyword>
<comment type="subcellular location">
    <subcellularLocation>
        <location evidence="1">Cytoplasm</location>
        <location evidence="1">Cytoskeleton</location>
    </subcellularLocation>
</comment>
<accession>A0ABQ9N4Z3</accession>
<reference evidence="8" key="1">
    <citation type="journal article" date="2023" name="Plant Biotechnol. J.">
        <title>Chromosome-level wild Hevea brasiliensis genome provides new tools for genomic-assisted breeding and valuable loci to elevate rubber yield.</title>
        <authorList>
            <person name="Cheng H."/>
            <person name="Song X."/>
            <person name="Hu Y."/>
            <person name="Wu T."/>
            <person name="Yang Q."/>
            <person name="An Z."/>
            <person name="Feng S."/>
            <person name="Deng Z."/>
            <person name="Wu W."/>
            <person name="Zeng X."/>
            <person name="Tu M."/>
            <person name="Wang X."/>
            <person name="Huang H."/>
        </authorList>
    </citation>
    <scope>NUCLEOTIDE SEQUENCE</scope>
    <source>
        <strain evidence="8">MT/VB/25A 57/8</strain>
    </source>
</reference>
<sequence length="499" mass="54674">MGESIMAASSDEDKMGETAASDRALEVSVSFGRFENDSLSWEKWSSFSQNKYMEEVEKCATPGSVAKKKAYFEAHYKKIAARKAEQLGQEKQMEHDLLGSNDQNGGDPIGKACGTDPESHIPNGQSQTSAEGTGQETKLDSLLGSGHVGEVDEDAAINVEGQGSLIERVEELGIRLDGPTLDKPEEVALVKEDETLYTASQEIKDSPEKLDKETQRIPVIKEENVKLDHWKEYQKTSAMSKIRDVTRIKKKPASPVSKSPQISTSKVPKTMPTSSTLSTSRPSTKKITGSCLAKSKNPSMGESKKVAPKSLHLSLSLDSPNSDPAALASAPMTTTRKSFIMEKMKDKDIVKRAFKTFQNNFSQLKASAEERSLGAKQVLAKGTEVKVSNSMTPRKENAGSFKAANMDKKTAKAAPSSFGLKSDERAEKRKEFSKKLEEKSKAKEAESTCLQTKSKEKEVETRKLRQSLNFKATPMPGFYRGQKLSKSPLDKEGSKTLGI</sequence>
<feature type="domain" description="TPX2 C-terminal" evidence="7">
    <location>
        <begin position="418"/>
        <end position="487"/>
    </location>
</feature>
<feature type="compositionally biased region" description="Polar residues" evidence="6">
    <location>
        <begin position="122"/>
        <end position="136"/>
    </location>
</feature>
<evidence type="ECO:0000313" key="8">
    <source>
        <dbReference type="EMBL" id="KAJ9187597.1"/>
    </source>
</evidence>
<feature type="compositionally biased region" description="Basic and acidic residues" evidence="6">
    <location>
        <begin position="421"/>
        <end position="446"/>
    </location>
</feature>
<feature type="region of interest" description="Disordered" evidence="6">
    <location>
        <begin position="242"/>
        <end position="308"/>
    </location>
</feature>
<dbReference type="EMBL" id="JARPOI010000002">
    <property type="protein sequence ID" value="KAJ9187597.1"/>
    <property type="molecule type" value="Genomic_DNA"/>
</dbReference>
<gene>
    <name evidence="8" type="ORF">P3X46_003033</name>
</gene>
<dbReference type="PANTHER" id="PTHR47286">
    <property type="entry name" value="F3I6.9 PROTEIN"/>
    <property type="match status" value="1"/>
</dbReference>
<proteinExistence type="inferred from homology"/>
<evidence type="ECO:0000256" key="5">
    <source>
        <dbReference type="ARBA" id="ARBA00023212"/>
    </source>
</evidence>
<evidence type="ECO:0000256" key="6">
    <source>
        <dbReference type="SAM" id="MobiDB-lite"/>
    </source>
</evidence>
<dbReference type="Pfam" id="PF06886">
    <property type="entry name" value="TPX2"/>
    <property type="match status" value="1"/>
</dbReference>
<comment type="caution">
    <text evidence="8">The sequence shown here is derived from an EMBL/GenBank/DDBJ whole genome shotgun (WGS) entry which is preliminary data.</text>
</comment>
<evidence type="ECO:0000313" key="9">
    <source>
        <dbReference type="Proteomes" id="UP001174677"/>
    </source>
</evidence>
<keyword evidence="5" id="KW-0206">Cytoskeleton</keyword>
<dbReference type="Proteomes" id="UP001174677">
    <property type="component" value="Chromosome 2"/>
</dbReference>
<evidence type="ECO:0000256" key="1">
    <source>
        <dbReference type="ARBA" id="ARBA00004245"/>
    </source>
</evidence>
<keyword evidence="3" id="KW-0963">Cytoplasm</keyword>
<evidence type="ECO:0000256" key="4">
    <source>
        <dbReference type="ARBA" id="ARBA00022701"/>
    </source>
</evidence>
<evidence type="ECO:0000256" key="2">
    <source>
        <dbReference type="ARBA" id="ARBA00005885"/>
    </source>
</evidence>
<dbReference type="InterPro" id="IPR027329">
    <property type="entry name" value="TPX2_C"/>
</dbReference>
<evidence type="ECO:0000259" key="7">
    <source>
        <dbReference type="Pfam" id="PF06886"/>
    </source>
</evidence>
<feature type="region of interest" description="Disordered" evidence="6">
    <location>
        <begin position="1"/>
        <end position="21"/>
    </location>
</feature>
<feature type="compositionally biased region" description="Basic and acidic residues" evidence="6">
    <location>
        <begin position="453"/>
        <end position="463"/>
    </location>
</feature>
<keyword evidence="9" id="KW-1185">Reference proteome</keyword>
<feature type="region of interest" description="Disordered" evidence="6">
    <location>
        <begin position="386"/>
        <end position="499"/>
    </location>
</feature>
<dbReference type="PANTHER" id="PTHR47286:SF2">
    <property type="entry name" value="F3I6.9 PROTEIN"/>
    <property type="match status" value="1"/>
</dbReference>
<comment type="similarity">
    <text evidence="2">Belongs to the TPX2 family.</text>
</comment>
<name>A0ABQ9N4Z3_HEVBR</name>
<feature type="compositionally biased region" description="Basic and acidic residues" evidence="6">
    <location>
        <begin position="488"/>
        <end position="499"/>
    </location>
</feature>
<organism evidence="8 9">
    <name type="scientific">Hevea brasiliensis</name>
    <name type="common">Para rubber tree</name>
    <name type="synonym">Siphonia brasiliensis</name>
    <dbReference type="NCBI Taxonomy" id="3981"/>
    <lineage>
        <taxon>Eukaryota</taxon>
        <taxon>Viridiplantae</taxon>
        <taxon>Streptophyta</taxon>
        <taxon>Embryophyta</taxon>
        <taxon>Tracheophyta</taxon>
        <taxon>Spermatophyta</taxon>
        <taxon>Magnoliopsida</taxon>
        <taxon>eudicotyledons</taxon>
        <taxon>Gunneridae</taxon>
        <taxon>Pentapetalae</taxon>
        <taxon>rosids</taxon>
        <taxon>fabids</taxon>
        <taxon>Malpighiales</taxon>
        <taxon>Euphorbiaceae</taxon>
        <taxon>Crotonoideae</taxon>
        <taxon>Micrandreae</taxon>
        <taxon>Hevea</taxon>
    </lineage>
</organism>
<evidence type="ECO:0000256" key="3">
    <source>
        <dbReference type="ARBA" id="ARBA00022490"/>
    </source>
</evidence>
<feature type="compositionally biased region" description="Low complexity" evidence="6">
    <location>
        <begin position="268"/>
        <end position="286"/>
    </location>
</feature>